<name>A0ABV5CEB0_9SPHI</name>
<keyword evidence="1" id="KW-0575">Peroxidase</keyword>
<evidence type="ECO:0000313" key="2">
    <source>
        <dbReference type="Proteomes" id="UP001580928"/>
    </source>
</evidence>
<evidence type="ECO:0000313" key="1">
    <source>
        <dbReference type="EMBL" id="MFB5945814.1"/>
    </source>
</evidence>
<organism evidence="1 2">
    <name type="scientific">Albibacterium profundi</name>
    <dbReference type="NCBI Taxonomy" id="3134906"/>
    <lineage>
        <taxon>Bacteria</taxon>
        <taxon>Pseudomonadati</taxon>
        <taxon>Bacteroidota</taxon>
        <taxon>Sphingobacteriia</taxon>
        <taxon>Sphingobacteriales</taxon>
        <taxon>Sphingobacteriaceae</taxon>
        <taxon>Albibacterium</taxon>
    </lineage>
</organism>
<dbReference type="EMBL" id="JBBVGT010000002">
    <property type="protein sequence ID" value="MFB5945814.1"/>
    <property type="molecule type" value="Genomic_DNA"/>
</dbReference>
<dbReference type="EC" id="1.11.1.-" evidence="1"/>
<dbReference type="Gene3D" id="3.30.300.20">
    <property type="match status" value="1"/>
</dbReference>
<comment type="caution">
    <text evidence="1">The sequence shown here is derived from an EMBL/GenBank/DDBJ whole genome shotgun (WGS) entry which is preliminary data.</text>
</comment>
<proteinExistence type="predicted"/>
<keyword evidence="1" id="KW-0560">Oxidoreductase</keyword>
<accession>A0ABV5CEB0</accession>
<reference evidence="1 2" key="1">
    <citation type="submission" date="2024-04" db="EMBL/GenBank/DDBJ databases">
        <title>Albibacterium profundi sp. nov., isolated from sediment of the Challenger Deep of Mariana Trench.</title>
        <authorList>
            <person name="Wang Y."/>
        </authorList>
    </citation>
    <scope>NUCLEOTIDE SEQUENCE [LARGE SCALE GENOMIC DNA]</scope>
    <source>
        <strain evidence="1 2">RHL897</strain>
    </source>
</reference>
<dbReference type="SUPFAM" id="SSF82784">
    <property type="entry name" value="OsmC-like"/>
    <property type="match status" value="1"/>
</dbReference>
<sequence length="136" mass="15241">MATIKNEYLGELRTRATHLKSGNSLITDAPLDNQGKGEAFSPSDLLATALGSCMLTIMGIAAREHQIDLEQVELETTKVMAENPRRVSRLDIVFNFPKGQQYSEKEKAILEKAAKTCPVYYSIHADIEKNLQFNWL</sequence>
<dbReference type="InterPro" id="IPR003718">
    <property type="entry name" value="OsmC/Ohr_fam"/>
</dbReference>
<dbReference type="GO" id="GO:0004601">
    <property type="term" value="F:peroxidase activity"/>
    <property type="evidence" value="ECO:0007669"/>
    <property type="project" value="UniProtKB-KW"/>
</dbReference>
<dbReference type="Pfam" id="PF02566">
    <property type="entry name" value="OsmC"/>
    <property type="match status" value="1"/>
</dbReference>
<dbReference type="PANTHER" id="PTHR39624">
    <property type="entry name" value="PROTEIN INVOLVED IN RIMO-MEDIATED BETA-METHYLTHIOLATION OF RIBOSOMAL PROTEIN S12 YCAO"/>
    <property type="match status" value="1"/>
</dbReference>
<dbReference type="PANTHER" id="PTHR39624:SF2">
    <property type="entry name" value="OSMC-LIKE PROTEIN"/>
    <property type="match status" value="1"/>
</dbReference>
<gene>
    <name evidence="1" type="ORF">WKR92_08200</name>
</gene>
<dbReference type="Proteomes" id="UP001580928">
    <property type="component" value="Unassembled WGS sequence"/>
</dbReference>
<dbReference type="RefSeq" id="WP_375557347.1">
    <property type="nucleotide sequence ID" value="NZ_JBBVGT010000002.1"/>
</dbReference>
<dbReference type="InterPro" id="IPR015946">
    <property type="entry name" value="KH_dom-like_a/b"/>
</dbReference>
<dbReference type="InterPro" id="IPR036102">
    <property type="entry name" value="OsmC/Ohrsf"/>
</dbReference>
<keyword evidence="2" id="KW-1185">Reference proteome</keyword>
<protein>
    <submittedName>
        <fullName evidence="1">OsmC family protein</fullName>
        <ecNumber evidence="1">1.11.1.-</ecNumber>
    </submittedName>
</protein>